<sequence length="562" mass="62059">MTAGNSTSDTTTERTDAVEAVPVEVEPEIAPGPESHPEIPWERLSIRMVWVNLVRLILSIVPGMLATAVLNTPAGPAWPLLIASAVGVSATVLAFLRFLKTRYRVTDERVERKTGWLVRKYRYVPRDRIRSVDSSVRLRHRLAGVRVVHIGSGESRSSFKLDALSIATAEELRRKLMPDASDEPAPRPLPVAEGEPVAAGGPEEAGREAVEPEPAPQEEVLARFRRPWILYEMFSVWAIFVVGGPVFGLYWFLQPFGVDLLDFIGDLVGYEQRGFWWSLVLCCAVAYPFGFVGLALGFAMGNWNFALVRTATKGRPALLTRRGLLSTRTVYRDEARIRGISFKEPLVWRWLGLTKTSVVTTGLKQGSGDDAAASILPRVRMREAREVAAKVLAGEPSPMEARLKRHPRGALTRRLLWATYGSAIVAGVLFWLGRTDVLPDWTWLVGVGIWPVALLAAVLAYLALGHALSGSYLVVRRGAFSRTTVALQDRAVIGWTLRQSILQRMGRRMTVQIPTSAGERHYVLPDAGTRQSLAFVRGSTPELAARFIKEAGSGGENVKKRQ</sequence>
<evidence type="ECO:0000313" key="4">
    <source>
        <dbReference type="EMBL" id="MBB5958545.1"/>
    </source>
</evidence>
<keyword evidence="2" id="KW-0812">Transmembrane</keyword>
<dbReference type="Pfam" id="PF03703">
    <property type="entry name" value="bPH_2"/>
    <property type="match status" value="2"/>
</dbReference>
<reference evidence="4 5" key="1">
    <citation type="submission" date="2020-08" db="EMBL/GenBank/DDBJ databases">
        <title>Genomic Encyclopedia of Type Strains, Phase III (KMG-III): the genomes of soil and plant-associated and newly described type strains.</title>
        <authorList>
            <person name="Whitman W."/>
        </authorList>
    </citation>
    <scope>NUCLEOTIDE SEQUENCE [LARGE SCALE GENOMIC DNA]</scope>
    <source>
        <strain evidence="4 5">CECT 8640</strain>
    </source>
</reference>
<comment type="caution">
    <text evidence="4">The sequence shown here is derived from an EMBL/GenBank/DDBJ whole genome shotgun (WGS) entry which is preliminary data.</text>
</comment>
<name>A0A841CRE4_9PSEU</name>
<feature type="transmembrane region" description="Helical" evidence="2">
    <location>
        <begin position="76"/>
        <end position="99"/>
    </location>
</feature>
<protein>
    <submittedName>
        <fullName evidence="4">Putative membrane protein</fullName>
    </submittedName>
</protein>
<dbReference type="AlphaFoldDB" id="A0A841CRE4"/>
<dbReference type="EMBL" id="JACHJN010000008">
    <property type="protein sequence ID" value="MBB5958545.1"/>
    <property type="molecule type" value="Genomic_DNA"/>
</dbReference>
<feature type="domain" description="YdbS-like PH" evidence="3">
    <location>
        <begin position="100"/>
        <end position="175"/>
    </location>
</feature>
<evidence type="ECO:0000313" key="5">
    <source>
        <dbReference type="Proteomes" id="UP000547510"/>
    </source>
</evidence>
<keyword evidence="2" id="KW-1133">Transmembrane helix</keyword>
<keyword evidence="2" id="KW-0472">Membrane</keyword>
<organism evidence="4 5">
    <name type="scientific">Saccharothrix tamanrassetensis</name>
    <dbReference type="NCBI Taxonomy" id="1051531"/>
    <lineage>
        <taxon>Bacteria</taxon>
        <taxon>Bacillati</taxon>
        <taxon>Actinomycetota</taxon>
        <taxon>Actinomycetes</taxon>
        <taxon>Pseudonocardiales</taxon>
        <taxon>Pseudonocardiaceae</taxon>
        <taxon>Saccharothrix</taxon>
    </lineage>
</organism>
<feature type="transmembrane region" description="Helical" evidence="2">
    <location>
        <begin position="49"/>
        <end position="70"/>
    </location>
</feature>
<feature type="compositionally biased region" description="Low complexity" evidence="1">
    <location>
        <begin position="190"/>
        <end position="202"/>
    </location>
</feature>
<evidence type="ECO:0000256" key="2">
    <source>
        <dbReference type="SAM" id="Phobius"/>
    </source>
</evidence>
<proteinExistence type="predicted"/>
<dbReference type="PIRSF" id="PIRSF026631">
    <property type="entry name" value="UCP026631"/>
    <property type="match status" value="1"/>
</dbReference>
<feature type="transmembrane region" description="Helical" evidence="2">
    <location>
        <begin position="275"/>
        <end position="299"/>
    </location>
</feature>
<feature type="region of interest" description="Disordered" evidence="1">
    <location>
        <begin position="178"/>
        <end position="214"/>
    </location>
</feature>
<dbReference type="InterPro" id="IPR005182">
    <property type="entry name" value="YdbS-like_PH"/>
</dbReference>
<gene>
    <name evidence="4" type="ORF">FHS29_005153</name>
</gene>
<dbReference type="PANTHER" id="PTHR34473">
    <property type="entry name" value="UPF0699 TRANSMEMBRANE PROTEIN YDBS"/>
    <property type="match status" value="1"/>
</dbReference>
<accession>A0A841CRE4</accession>
<feature type="transmembrane region" description="Helical" evidence="2">
    <location>
        <begin position="229"/>
        <end position="253"/>
    </location>
</feature>
<feature type="transmembrane region" description="Helical" evidence="2">
    <location>
        <begin position="452"/>
        <end position="475"/>
    </location>
</feature>
<keyword evidence="5" id="KW-1185">Reference proteome</keyword>
<evidence type="ECO:0000259" key="3">
    <source>
        <dbReference type="Pfam" id="PF03703"/>
    </source>
</evidence>
<dbReference type="Proteomes" id="UP000547510">
    <property type="component" value="Unassembled WGS sequence"/>
</dbReference>
<feature type="domain" description="YdbS-like PH" evidence="3">
    <location>
        <begin position="466"/>
        <end position="525"/>
    </location>
</feature>
<feature type="transmembrane region" description="Helical" evidence="2">
    <location>
        <begin position="415"/>
        <end position="432"/>
    </location>
</feature>
<evidence type="ECO:0000256" key="1">
    <source>
        <dbReference type="SAM" id="MobiDB-lite"/>
    </source>
</evidence>
<dbReference type="InterPro" id="IPR014529">
    <property type="entry name" value="UCP026631"/>
</dbReference>
<dbReference type="PANTHER" id="PTHR34473:SF3">
    <property type="entry name" value="TRANSMEMBRANE PROTEIN-RELATED"/>
    <property type="match status" value="1"/>
</dbReference>
<dbReference type="RefSeq" id="WP_184694581.1">
    <property type="nucleotide sequence ID" value="NZ_JACHJN010000008.1"/>
</dbReference>